<name>A0A504YHG4_FASGI</name>
<gene>
    <name evidence="1" type="ORF">FGIG_04070</name>
</gene>
<protein>
    <submittedName>
        <fullName evidence="1">Uncharacterized protein</fullName>
    </submittedName>
</protein>
<evidence type="ECO:0000313" key="2">
    <source>
        <dbReference type="Proteomes" id="UP000316759"/>
    </source>
</evidence>
<keyword evidence="2" id="KW-1185">Reference proteome</keyword>
<dbReference type="EMBL" id="SUNJ01013294">
    <property type="protein sequence ID" value="TPP57370.1"/>
    <property type="molecule type" value="Genomic_DNA"/>
</dbReference>
<sequence length="318" mass="35886">MFLSLLLPLSDSTNSPIILKCNKYGPVVHVVIKQIDQRKFTPMFEGLIVKRTVVVSRASWYGYYGRIKGFGCQGCSLYIREILPDGYSAFSARTAIELSGSSRETYFTVEAINTGFRLRWQSETAIVISYTNMLTKRTAMIPSEKQDLVEHTLTELDSCTPYKFVGLFANSQDSEPWQTITITTDQERSDHTFVFLLFNLEPNITLFKAVSPTKTVLMAEWVTAGHCPLVYLINGIQYDAPIPRRFFGSPLLVTVTKEMGAILEPMKNGNYKVEMSYEIYNDPGCDKRFICLVPSVDGSQIKAATTAVRRIGFGMKFF</sequence>
<dbReference type="OrthoDB" id="6317476at2759"/>
<reference evidence="1 2" key="1">
    <citation type="submission" date="2019-04" db="EMBL/GenBank/DDBJ databases">
        <title>Annotation for the trematode Fasciola gigantica.</title>
        <authorList>
            <person name="Choi Y.-J."/>
        </authorList>
    </citation>
    <scope>NUCLEOTIDE SEQUENCE [LARGE SCALE GENOMIC DNA]</scope>
    <source>
        <strain evidence="1">Uganda_cow_1</strain>
    </source>
</reference>
<proteinExistence type="predicted"/>
<dbReference type="Proteomes" id="UP000316759">
    <property type="component" value="Unassembled WGS sequence"/>
</dbReference>
<organism evidence="1 2">
    <name type="scientific">Fasciola gigantica</name>
    <name type="common">Giant liver fluke</name>
    <dbReference type="NCBI Taxonomy" id="46835"/>
    <lineage>
        <taxon>Eukaryota</taxon>
        <taxon>Metazoa</taxon>
        <taxon>Spiralia</taxon>
        <taxon>Lophotrochozoa</taxon>
        <taxon>Platyhelminthes</taxon>
        <taxon>Trematoda</taxon>
        <taxon>Digenea</taxon>
        <taxon>Plagiorchiida</taxon>
        <taxon>Echinostomata</taxon>
        <taxon>Echinostomatoidea</taxon>
        <taxon>Fasciolidae</taxon>
        <taxon>Fasciola</taxon>
    </lineage>
</organism>
<comment type="caution">
    <text evidence="1">The sequence shown here is derived from an EMBL/GenBank/DDBJ whole genome shotgun (WGS) entry which is preliminary data.</text>
</comment>
<dbReference type="AlphaFoldDB" id="A0A504YHG4"/>
<evidence type="ECO:0000313" key="1">
    <source>
        <dbReference type="EMBL" id="TPP57370.1"/>
    </source>
</evidence>
<accession>A0A504YHG4</accession>